<protein>
    <recommendedName>
        <fullName evidence="15">EH domain-containing protein</fullName>
    </recommendedName>
</protein>
<evidence type="ECO:0000256" key="6">
    <source>
        <dbReference type="ARBA" id="ARBA00022753"/>
    </source>
</evidence>
<dbReference type="PROSITE" id="PS50222">
    <property type="entry name" value="EF_HAND_2"/>
    <property type="match status" value="1"/>
</dbReference>
<evidence type="ECO:0000313" key="14">
    <source>
        <dbReference type="Proteomes" id="UP001175000"/>
    </source>
</evidence>
<evidence type="ECO:0000256" key="10">
    <source>
        <dbReference type="SAM" id="MobiDB-lite"/>
    </source>
</evidence>
<dbReference type="SUPFAM" id="SSF47473">
    <property type="entry name" value="EF-hand"/>
    <property type="match status" value="1"/>
</dbReference>
<feature type="region of interest" description="Disordered" evidence="10">
    <location>
        <begin position="520"/>
        <end position="635"/>
    </location>
</feature>
<dbReference type="AlphaFoldDB" id="A0AA39WXK1"/>
<keyword evidence="5" id="KW-0254">Endocytosis</keyword>
<dbReference type="Pfam" id="PF12763">
    <property type="entry name" value="EH"/>
    <property type="match status" value="1"/>
</dbReference>
<dbReference type="Gene3D" id="1.10.238.10">
    <property type="entry name" value="EF-hand"/>
    <property type="match status" value="1"/>
</dbReference>
<feature type="compositionally biased region" description="Low complexity" evidence="10">
    <location>
        <begin position="417"/>
        <end position="435"/>
    </location>
</feature>
<evidence type="ECO:0000256" key="3">
    <source>
        <dbReference type="ARBA" id="ARBA00004413"/>
    </source>
</evidence>
<evidence type="ECO:0008006" key="15">
    <source>
        <dbReference type="Google" id="ProtNLM"/>
    </source>
</evidence>
<feature type="region of interest" description="Disordered" evidence="10">
    <location>
        <begin position="1"/>
        <end position="501"/>
    </location>
</feature>
<evidence type="ECO:0000256" key="9">
    <source>
        <dbReference type="ARBA" id="ARBA00025194"/>
    </source>
</evidence>
<gene>
    <name evidence="13" type="ORF">B0T14DRAFT_516344</name>
</gene>
<evidence type="ECO:0000256" key="2">
    <source>
        <dbReference type="ARBA" id="ARBA00004134"/>
    </source>
</evidence>
<dbReference type="GO" id="GO:0003779">
    <property type="term" value="F:actin binding"/>
    <property type="evidence" value="ECO:0007669"/>
    <property type="project" value="UniProtKB-KW"/>
</dbReference>
<evidence type="ECO:0000256" key="8">
    <source>
        <dbReference type="ARBA" id="ARBA00023212"/>
    </source>
</evidence>
<feature type="compositionally biased region" description="Polar residues" evidence="10">
    <location>
        <begin position="139"/>
        <end position="150"/>
    </location>
</feature>
<feature type="compositionally biased region" description="Polar residues" evidence="10">
    <location>
        <begin position="546"/>
        <end position="556"/>
    </location>
</feature>
<dbReference type="GO" id="GO:0010008">
    <property type="term" value="C:endosome membrane"/>
    <property type="evidence" value="ECO:0007669"/>
    <property type="project" value="UniProtKB-SubCell"/>
</dbReference>
<accession>A0AA39WXK1</accession>
<evidence type="ECO:0000256" key="4">
    <source>
        <dbReference type="ARBA" id="ARBA00011159"/>
    </source>
</evidence>
<dbReference type="SMART" id="SM00027">
    <property type="entry name" value="EH"/>
    <property type="match status" value="1"/>
</dbReference>
<comment type="caution">
    <text evidence="13">The sequence shown here is derived from an EMBL/GenBank/DDBJ whole genome shotgun (WGS) entry which is preliminary data.</text>
</comment>
<feature type="compositionally biased region" description="Basic and acidic residues" evidence="10">
    <location>
        <begin position="222"/>
        <end position="274"/>
    </location>
</feature>
<name>A0AA39WXK1_9PEZI</name>
<feature type="compositionally biased region" description="Polar residues" evidence="10">
    <location>
        <begin position="563"/>
        <end position="577"/>
    </location>
</feature>
<feature type="compositionally biased region" description="Basic residues" evidence="10">
    <location>
        <begin position="603"/>
        <end position="623"/>
    </location>
</feature>
<keyword evidence="14" id="KW-1185">Reference proteome</keyword>
<evidence type="ECO:0000259" key="12">
    <source>
        <dbReference type="PROSITE" id="PS50222"/>
    </source>
</evidence>
<dbReference type="CDD" id="cd00052">
    <property type="entry name" value="EH"/>
    <property type="match status" value="1"/>
</dbReference>
<feature type="compositionally biased region" description="Pro residues" evidence="10">
    <location>
        <begin position="72"/>
        <end position="83"/>
    </location>
</feature>
<dbReference type="EMBL" id="JAULSU010000003">
    <property type="protein sequence ID" value="KAK0623478.1"/>
    <property type="molecule type" value="Genomic_DNA"/>
</dbReference>
<comment type="subcellular location">
    <subcellularLocation>
        <location evidence="3">Cell membrane</location>
        <topology evidence="3">Peripheral membrane protein</topology>
        <orientation evidence="3">Cytoplasmic side</orientation>
    </subcellularLocation>
    <subcellularLocation>
        <location evidence="2">Cytoplasm</location>
        <location evidence="2">Cytoskeleton</location>
        <location evidence="2">Actin patch</location>
    </subcellularLocation>
    <subcellularLocation>
        <location evidence="1">Endosome membrane</location>
        <topology evidence="1">Peripheral membrane protein</topology>
        <orientation evidence="1">Cytoplasmic side</orientation>
    </subcellularLocation>
</comment>
<keyword evidence="8" id="KW-0206">Cytoskeleton</keyword>
<feature type="compositionally biased region" description="Gly residues" evidence="10">
    <location>
        <begin position="192"/>
        <end position="203"/>
    </location>
</feature>
<feature type="domain" description="EH" evidence="11">
    <location>
        <begin position="689"/>
        <end position="753"/>
    </location>
</feature>
<feature type="compositionally biased region" description="Low complexity" evidence="10">
    <location>
        <begin position="452"/>
        <end position="461"/>
    </location>
</feature>
<dbReference type="PROSITE" id="PS50031">
    <property type="entry name" value="EH"/>
    <property type="match status" value="1"/>
</dbReference>
<feature type="compositionally biased region" description="Polar residues" evidence="10">
    <location>
        <begin position="173"/>
        <end position="182"/>
    </location>
</feature>
<sequence length="763" mass="81124">MQPISNQGRASSSASSNPASSGNDGNSNSSALSAALKGATLAFQAQNQNKSPAGAADRPGPGLGPATGPGPTQIPPKPKPKSPPSTTDNGALRAATQAARECSRSRQRSPAGSSVSRQATGGSIGVAAPDYHLAPPGHQSPNPEARSSASYIAATLAASRTGSPTPGLGFATSPLSATQLHSRVQRRPSLGAGSGGGAGGQGMEGTDAEPIQPTGSLISLFEGKKGQVDVDPVKRRDPGRRREERWVMTLERERSLAEQEGEVPRSKSKPDVKPKPPPSVVVRAATFKGAEGPEGWLGAGRASPQMSPKSSVVVRGADDAQSAVDGDSFSRSEGQSKRQVKPPVASRKPKVAPQGETTTERKRETTPPPIHHARRPVTELISPEPRRIIKTPQLEPPQLPARGPVASTKTLPRRTLSQSSASSDDSFVSASSTQSPRAMSPVRHIESPSPCPNSSLPLRRSTQANISRSSPLHLNSSPGPRPEAIRRLTSPNAASPSSSSLALDSLTNAIVASNLASARLATQSSSPGPPPLPAPRRHKQRPGSPQYLQPQRTADSLQRDRTGGSSRSPGARSQQQDPKQRTGMLRTLRAPHSSLSDDEDARRRTHRTRKKTLHPLSGGKKHAHNEGSRRRWRDEVSPRERRRYEAVWASNRGLFLRPGWAYNASNPEDYGIAGEGTVEAGLVVNIVVRGIWSRSRLPADELAEVWDLVDKRGDGTLGRQEFVVGMWLIDQRLRGRKIPARVGESVWASVRGGLVVPAPKKRR</sequence>
<comment type="function">
    <text evidence="9">Component of the PAN1 actin cytoskeleton-regulatory complex required for the internalization of endosomes during actin-coupled endocytosis. The complex links the site of endocytosis to the cell membrane-associated actin cytoskeleton. Mediates uptake of external molecules and vacuolar degradation of plasma membrane proteins. Plays a role in the proper organization of the cell membrane-associated actin cytoskeleton and promotes its destabilization.</text>
</comment>
<feature type="compositionally biased region" description="Basic and acidic residues" evidence="10">
    <location>
        <begin position="624"/>
        <end position="635"/>
    </location>
</feature>
<comment type="subunit">
    <text evidence="4">Component of the PAN1 actin cytoskeleton-regulatory complex.</text>
</comment>
<dbReference type="GO" id="GO:0005509">
    <property type="term" value="F:calcium ion binding"/>
    <property type="evidence" value="ECO:0007669"/>
    <property type="project" value="InterPro"/>
</dbReference>
<evidence type="ECO:0000256" key="7">
    <source>
        <dbReference type="ARBA" id="ARBA00023203"/>
    </source>
</evidence>
<dbReference type="GO" id="GO:0006897">
    <property type="term" value="P:endocytosis"/>
    <property type="evidence" value="ECO:0007669"/>
    <property type="project" value="UniProtKB-KW"/>
</dbReference>
<reference evidence="13" key="1">
    <citation type="submission" date="2023-06" db="EMBL/GenBank/DDBJ databases">
        <title>Genome-scale phylogeny and comparative genomics of the fungal order Sordariales.</title>
        <authorList>
            <consortium name="Lawrence Berkeley National Laboratory"/>
            <person name="Hensen N."/>
            <person name="Bonometti L."/>
            <person name="Westerberg I."/>
            <person name="Brannstrom I.O."/>
            <person name="Guillou S."/>
            <person name="Cros-Aarteil S."/>
            <person name="Calhoun S."/>
            <person name="Haridas S."/>
            <person name="Kuo A."/>
            <person name="Mondo S."/>
            <person name="Pangilinan J."/>
            <person name="Riley R."/>
            <person name="Labutti K."/>
            <person name="Andreopoulos B."/>
            <person name="Lipzen A."/>
            <person name="Chen C."/>
            <person name="Yanf M."/>
            <person name="Daum C."/>
            <person name="Ng V."/>
            <person name="Clum A."/>
            <person name="Steindorff A."/>
            <person name="Ohm R."/>
            <person name="Martin F."/>
            <person name="Silar P."/>
            <person name="Natvig D."/>
            <person name="Lalanne C."/>
            <person name="Gautier V."/>
            <person name="Ament-Velasquez S.L."/>
            <person name="Kruys A."/>
            <person name="Hutchinson M.I."/>
            <person name="Powell A.J."/>
            <person name="Barry K."/>
            <person name="Miller A.N."/>
            <person name="Grigoriev I.V."/>
            <person name="Debuchy R."/>
            <person name="Gladieux P."/>
            <person name="Thoren M.H."/>
            <person name="Johannesson H."/>
        </authorList>
    </citation>
    <scope>NUCLEOTIDE SEQUENCE</scope>
    <source>
        <strain evidence="13">CBS 606.72</strain>
    </source>
</reference>
<keyword evidence="6" id="KW-0967">Endosome</keyword>
<feature type="compositionally biased region" description="Low complexity" evidence="10">
    <location>
        <begin position="488"/>
        <end position="501"/>
    </location>
</feature>
<feature type="domain" description="EF-hand" evidence="12">
    <location>
        <begin position="697"/>
        <end position="732"/>
    </location>
</feature>
<dbReference type="InterPro" id="IPR000261">
    <property type="entry name" value="EH_dom"/>
</dbReference>
<keyword evidence="7" id="KW-0009">Actin-binding</keyword>
<keyword evidence="8" id="KW-0963">Cytoplasm</keyword>
<dbReference type="GO" id="GO:0005886">
    <property type="term" value="C:plasma membrane"/>
    <property type="evidence" value="ECO:0007669"/>
    <property type="project" value="UniProtKB-SubCell"/>
</dbReference>
<dbReference type="Proteomes" id="UP001175000">
    <property type="component" value="Unassembled WGS sequence"/>
</dbReference>
<feature type="compositionally biased region" description="Polar residues" evidence="10">
    <location>
        <begin position="462"/>
        <end position="478"/>
    </location>
</feature>
<organism evidence="13 14">
    <name type="scientific">Immersiella caudata</name>
    <dbReference type="NCBI Taxonomy" id="314043"/>
    <lineage>
        <taxon>Eukaryota</taxon>
        <taxon>Fungi</taxon>
        <taxon>Dikarya</taxon>
        <taxon>Ascomycota</taxon>
        <taxon>Pezizomycotina</taxon>
        <taxon>Sordariomycetes</taxon>
        <taxon>Sordariomycetidae</taxon>
        <taxon>Sordariales</taxon>
        <taxon>Lasiosphaeriaceae</taxon>
        <taxon>Immersiella</taxon>
    </lineage>
</organism>
<dbReference type="InterPro" id="IPR011992">
    <property type="entry name" value="EF-hand-dom_pair"/>
</dbReference>
<evidence type="ECO:0000313" key="13">
    <source>
        <dbReference type="EMBL" id="KAK0623478.1"/>
    </source>
</evidence>
<feature type="compositionally biased region" description="Polar residues" evidence="10">
    <location>
        <begin position="108"/>
        <end position="121"/>
    </location>
</feature>
<dbReference type="GO" id="GO:0030479">
    <property type="term" value="C:actin cortical patch"/>
    <property type="evidence" value="ECO:0007669"/>
    <property type="project" value="UniProtKB-SubCell"/>
</dbReference>
<dbReference type="InterPro" id="IPR002048">
    <property type="entry name" value="EF_hand_dom"/>
</dbReference>
<proteinExistence type="predicted"/>
<feature type="compositionally biased region" description="Low complexity" evidence="10">
    <location>
        <begin position="1"/>
        <end position="42"/>
    </location>
</feature>
<evidence type="ECO:0000259" key="11">
    <source>
        <dbReference type="PROSITE" id="PS50031"/>
    </source>
</evidence>
<evidence type="ECO:0000256" key="1">
    <source>
        <dbReference type="ARBA" id="ARBA00004125"/>
    </source>
</evidence>
<evidence type="ECO:0000256" key="5">
    <source>
        <dbReference type="ARBA" id="ARBA00022583"/>
    </source>
</evidence>